<evidence type="ECO:0000313" key="13">
    <source>
        <dbReference type="EMBL" id="KAB1220457.1"/>
    </source>
</evidence>
<keyword evidence="3 8" id="KW-0238">DNA-binding</keyword>
<evidence type="ECO:0000256" key="7">
    <source>
        <dbReference type="ARBA" id="ARBA00025748"/>
    </source>
</evidence>
<reference evidence="13 14" key="1">
    <citation type="journal article" date="2019" name="Plant Biotechnol. J.">
        <title>The red bayberry genome and genetic basis of sex determination.</title>
        <authorList>
            <person name="Jia H.M."/>
            <person name="Jia H.J."/>
            <person name="Cai Q.L."/>
            <person name="Wang Y."/>
            <person name="Zhao H.B."/>
            <person name="Yang W.F."/>
            <person name="Wang G.Y."/>
            <person name="Li Y.H."/>
            <person name="Zhan D.L."/>
            <person name="Shen Y.T."/>
            <person name="Niu Q.F."/>
            <person name="Chang L."/>
            <person name="Qiu J."/>
            <person name="Zhao L."/>
            <person name="Xie H.B."/>
            <person name="Fu W.Y."/>
            <person name="Jin J."/>
            <person name="Li X.W."/>
            <person name="Jiao Y."/>
            <person name="Zhou C.C."/>
            <person name="Tu T."/>
            <person name="Chai C.Y."/>
            <person name="Gao J.L."/>
            <person name="Fan L.J."/>
            <person name="van de Weg E."/>
            <person name="Wang J.Y."/>
            <person name="Gao Z.S."/>
        </authorList>
    </citation>
    <scope>NUCLEOTIDE SEQUENCE [LARGE SCALE GENOMIC DNA]</scope>
    <source>
        <tissue evidence="13">Leaves</tissue>
    </source>
</reference>
<protein>
    <recommendedName>
        <fullName evidence="10">Homeobox-leucine zipper protein</fullName>
    </recommendedName>
    <alternativeName>
        <fullName evidence="10">HD-ZIP protein</fullName>
    </alternativeName>
    <alternativeName>
        <fullName evidence="10">Homeodomain transcription factor</fullName>
    </alternativeName>
</protein>
<evidence type="ECO:0000256" key="5">
    <source>
        <dbReference type="ARBA" id="ARBA00023163"/>
    </source>
</evidence>
<keyword evidence="14" id="KW-1185">Reference proteome</keyword>
<evidence type="ECO:0000256" key="10">
    <source>
        <dbReference type="RuleBase" id="RU369038"/>
    </source>
</evidence>
<evidence type="ECO:0000256" key="4">
    <source>
        <dbReference type="ARBA" id="ARBA00023155"/>
    </source>
</evidence>
<dbReference type="InterPro" id="IPR001356">
    <property type="entry name" value="HD"/>
</dbReference>
<proteinExistence type="inferred from homology"/>
<feature type="region of interest" description="Disordered" evidence="11">
    <location>
        <begin position="92"/>
        <end position="178"/>
    </location>
</feature>
<dbReference type="InterPro" id="IPR000047">
    <property type="entry name" value="HTH_motif"/>
</dbReference>
<keyword evidence="6 8" id="KW-0539">Nucleus</keyword>
<dbReference type="GO" id="GO:0005634">
    <property type="term" value="C:nucleus"/>
    <property type="evidence" value="ECO:0007669"/>
    <property type="project" value="UniProtKB-SubCell"/>
</dbReference>
<keyword evidence="2 10" id="KW-0805">Transcription regulation</keyword>
<gene>
    <name evidence="13" type="ORF">CJ030_MR3G009917</name>
</gene>
<dbReference type="GO" id="GO:0043565">
    <property type="term" value="F:sequence-specific DNA binding"/>
    <property type="evidence" value="ECO:0007669"/>
    <property type="project" value="InterPro"/>
</dbReference>
<name>A0A6A1W8S1_9ROSI</name>
<evidence type="ECO:0000256" key="2">
    <source>
        <dbReference type="ARBA" id="ARBA00023015"/>
    </source>
</evidence>
<comment type="caution">
    <text evidence="13">The sequence shown here is derived from an EMBL/GenBank/DDBJ whole genome shotgun (WGS) entry which is preliminary data.</text>
</comment>
<organism evidence="13 14">
    <name type="scientific">Morella rubra</name>
    <name type="common">Chinese bayberry</name>
    <dbReference type="NCBI Taxonomy" id="262757"/>
    <lineage>
        <taxon>Eukaryota</taxon>
        <taxon>Viridiplantae</taxon>
        <taxon>Streptophyta</taxon>
        <taxon>Embryophyta</taxon>
        <taxon>Tracheophyta</taxon>
        <taxon>Spermatophyta</taxon>
        <taxon>Magnoliopsida</taxon>
        <taxon>eudicotyledons</taxon>
        <taxon>Gunneridae</taxon>
        <taxon>Pentapetalae</taxon>
        <taxon>rosids</taxon>
        <taxon>fabids</taxon>
        <taxon>Fagales</taxon>
        <taxon>Myricaceae</taxon>
        <taxon>Morella</taxon>
    </lineage>
</organism>
<dbReference type="PANTHER" id="PTHR24326">
    <property type="entry name" value="HOMEOBOX-LEUCINE ZIPPER PROTEIN"/>
    <property type="match status" value="1"/>
</dbReference>
<dbReference type="PROSITE" id="PS50071">
    <property type="entry name" value="HOMEOBOX_2"/>
    <property type="match status" value="1"/>
</dbReference>
<evidence type="ECO:0000259" key="12">
    <source>
        <dbReference type="PROSITE" id="PS50071"/>
    </source>
</evidence>
<dbReference type="AlphaFoldDB" id="A0A6A1W8S1"/>
<feature type="compositionally biased region" description="Basic and acidic residues" evidence="11">
    <location>
        <begin position="119"/>
        <end position="156"/>
    </location>
</feature>
<dbReference type="InterPro" id="IPR045224">
    <property type="entry name" value="HDZip_class_I_plant"/>
</dbReference>
<accession>A0A6A1W8S1</accession>
<dbReference type="GO" id="GO:0045893">
    <property type="term" value="P:positive regulation of DNA-templated transcription"/>
    <property type="evidence" value="ECO:0007669"/>
    <property type="project" value="TreeGrafter"/>
</dbReference>
<sequence length="198" mass="22715">MKTNKNMRRFSEEQIKTLEILFEAESRPEPRLKQQLAEELGLQPRQVAIWFQNRRARFKTKRIERDYCQLKASYDTLASSFESLKTENKALLGQKQNLKRQLGKPTGRQEGNSSNGELAKGDPEPKETPSCVSERDAVCTREETSIPDLVQRRDGSETSIPDLVQLRDGSETSSGDWSSFECICFPDDPIGNSQWWEQ</sequence>
<evidence type="ECO:0000256" key="9">
    <source>
        <dbReference type="RuleBase" id="RU000682"/>
    </source>
</evidence>
<dbReference type="CDD" id="cd00086">
    <property type="entry name" value="homeodomain"/>
    <property type="match status" value="1"/>
</dbReference>
<dbReference type="InterPro" id="IPR017970">
    <property type="entry name" value="Homeobox_CS"/>
</dbReference>
<dbReference type="SUPFAM" id="SSF46689">
    <property type="entry name" value="Homeodomain-like"/>
    <property type="match status" value="1"/>
</dbReference>
<dbReference type="SMART" id="SM00389">
    <property type="entry name" value="HOX"/>
    <property type="match status" value="1"/>
</dbReference>
<evidence type="ECO:0000256" key="11">
    <source>
        <dbReference type="SAM" id="MobiDB-lite"/>
    </source>
</evidence>
<comment type="subcellular location">
    <subcellularLocation>
        <location evidence="1 8 9">Nucleus</location>
    </subcellularLocation>
</comment>
<evidence type="ECO:0000256" key="6">
    <source>
        <dbReference type="ARBA" id="ARBA00023242"/>
    </source>
</evidence>
<dbReference type="Pfam" id="PF02183">
    <property type="entry name" value="HALZ"/>
    <property type="match status" value="1"/>
</dbReference>
<evidence type="ECO:0000313" key="14">
    <source>
        <dbReference type="Proteomes" id="UP000516437"/>
    </source>
</evidence>
<keyword evidence="5 10" id="KW-0804">Transcription</keyword>
<dbReference type="PANTHER" id="PTHR24326:SF552">
    <property type="entry name" value="HOMEOBOX-LEUCINE ZIPPER PROTEIN"/>
    <property type="match status" value="1"/>
</dbReference>
<dbReference type="Proteomes" id="UP000516437">
    <property type="component" value="Chromosome 3"/>
</dbReference>
<feature type="domain" description="Homeobox" evidence="12">
    <location>
        <begin position="1"/>
        <end position="61"/>
    </location>
</feature>
<keyword evidence="4 8" id="KW-0371">Homeobox</keyword>
<comment type="similarity">
    <text evidence="7 10">Belongs to the HD-ZIP homeobox family. Class I subfamily.</text>
</comment>
<comment type="function">
    <text evidence="10">Transcription factor.</text>
</comment>
<evidence type="ECO:0000256" key="1">
    <source>
        <dbReference type="ARBA" id="ARBA00004123"/>
    </source>
</evidence>
<dbReference type="Gene3D" id="1.10.10.60">
    <property type="entry name" value="Homeodomain-like"/>
    <property type="match status" value="1"/>
</dbReference>
<dbReference type="GO" id="GO:0000981">
    <property type="term" value="F:DNA-binding transcription factor activity, RNA polymerase II-specific"/>
    <property type="evidence" value="ECO:0007669"/>
    <property type="project" value="UniProtKB-UniRule"/>
</dbReference>
<dbReference type="Pfam" id="PF00046">
    <property type="entry name" value="Homeodomain"/>
    <property type="match status" value="1"/>
</dbReference>
<dbReference type="EMBL" id="RXIC02000021">
    <property type="protein sequence ID" value="KAB1220457.1"/>
    <property type="molecule type" value="Genomic_DNA"/>
</dbReference>
<dbReference type="InterPro" id="IPR009057">
    <property type="entry name" value="Homeodomain-like_sf"/>
</dbReference>
<evidence type="ECO:0000256" key="8">
    <source>
        <dbReference type="PROSITE-ProRule" id="PRU00108"/>
    </source>
</evidence>
<dbReference type="OrthoDB" id="6159439at2759"/>
<feature type="DNA-binding region" description="Homeobox" evidence="8">
    <location>
        <begin position="3"/>
        <end position="62"/>
    </location>
</feature>
<dbReference type="InterPro" id="IPR003106">
    <property type="entry name" value="Leu_zip_homeo"/>
</dbReference>
<dbReference type="PROSITE" id="PS00027">
    <property type="entry name" value="HOMEOBOX_1"/>
    <property type="match status" value="1"/>
</dbReference>
<evidence type="ECO:0000256" key="3">
    <source>
        <dbReference type="ARBA" id="ARBA00023125"/>
    </source>
</evidence>
<dbReference type="PRINTS" id="PR00031">
    <property type="entry name" value="HTHREPRESSR"/>
</dbReference>